<dbReference type="AlphaFoldDB" id="A0A397NTR4"/>
<dbReference type="EMBL" id="QXDC01000004">
    <property type="protein sequence ID" value="RIA37094.1"/>
    <property type="molecule type" value="Genomic_DNA"/>
</dbReference>
<gene>
    <name evidence="1" type="ORF">DFR49_2969</name>
</gene>
<dbReference type="SUPFAM" id="SSF53187">
    <property type="entry name" value="Zn-dependent exopeptidases"/>
    <property type="match status" value="1"/>
</dbReference>
<evidence type="ECO:0008006" key="3">
    <source>
        <dbReference type="Google" id="ProtNLM"/>
    </source>
</evidence>
<name>A0A397NTR4_9SPHN</name>
<evidence type="ECO:0000313" key="2">
    <source>
        <dbReference type="Proteomes" id="UP000266568"/>
    </source>
</evidence>
<dbReference type="Gene3D" id="3.40.630.10">
    <property type="entry name" value="Zn peptidases"/>
    <property type="match status" value="1"/>
</dbReference>
<organism evidence="1 2">
    <name type="scientific">Hephaestia caeni</name>
    <dbReference type="NCBI Taxonomy" id="645617"/>
    <lineage>
        <taxon>Bacteria</taxon>
        <taxon>Pseudomonadati</taxon>
        <taxon>Pseudomonadota</taxon>
        <taxon>Alphaproteobacteria</taxon>
        <taxon>Sphingomonadales</taxon>
        <taxon>Sphingomonadaceae</taxon>
        <taxon>Hephaestia</taxon>
    </lineage>
</organism>
<dbReference type="Gene3D" id="3.50.30.30">
    <property type="match status" value="1"/>
</dbReference>
<evidence type="ECO:0000313" key="1">
    <source>
        <dbReference type="EMBL" id="RIA37094.1"/>
    </source>
</evidence>
<reference evidence="1 2" key="1">
    <citation type="submission" date="2018-08" db="EMBL/GenBank/DDBJ databases">
        <title>Genomic Encyclopedia of Type Strains, Phase IV (KMG-IV): sequencing the most valuable type-strain genomes for metagenomic binning, comparative biology and taxonomic classification.</title>
        <authorList>
            <person name="Goeker M."/>
        </authorList>
    </citation>
    <scope>NUCLEOTIDE SEQUENCE [LARGE SCALE GENOMIC DNA]</scope>
    <source>
        <strain evidence="1 2">DSM 25527</strain>
    </source>
</reference>
<accession>A0A397NTR4</accession>
<sequence>MTGAAAFGALATHGRAMAGGLFGQDGIRLAQLPSQQSVWKEVEFLSGLGPRYCGNDAHNRLMNFLDEEFEKCGMTLSDIPHTSLMQWLPRNVALRSRSEALPVGAFCRWSAQTGPRGVTAPICYLGRVEGASRFSMGLYPERRSALPIPPDVRGKIALVEITVGHRPLGLMFKDRVDYMFDKLGRPMPPLQGPSASNMAATPDDFERKLKEAGAVGLIYAWRGLSDADAKGQSRLGTEHLPSIWVVPTTGAKLIQLAQTGEPVTLTVEADTQKNAPTRTIVATLPGATEESIILWTHTDGPNALQENGSIALLNMMRYYSKIPRSERRRTIKVVIPESHFAEQYISTSAWITERPDLVENSVALIAAEHLGGTEWLSDPISNTYTPTGELEVAFAFCPTAPMRTLAKQAVADQPIGREVILSTADYAFTPGIAAYRRIKMPSFAYISIPSYLMADDGTNGHLDKLSPTLWYEQFKMLTRLLHAVDATPAATLRQV</sequence>
<keyword evidence="2" id="KW-1185">Reference proteome</keyword>
<proteinExistence type="predicted"/>
<dbReference type="OrthoDB" id="1936983at2"/>
<dbReference type="Proteomes" id="UP000266568">
    <property type="component" value="Unassembled WGS sequence"/>
</dbReference>
<dbReference type="RefSeq" id="WP_119036472.1">
    <property type="nucleotide sequence ID" value="NZ_QXDC01000004.1"/>
</dbReference>
<protein>
    <recommendedName>
        <fullName evidence="3">Peptidase M28-like protein</fullName>
    </recommendedName>
</protein>
<comment type="caution">
    <text evidence="1">The sequence shown here is derived from an EMBL/GenBank/DDBJ whole genome shotgun (WGS) entry which is preliminary data.</text>
</comment>